<evidence type="ECO:0000256" key="1">
    <source>
        <dbReference type="SAM" id="MobiDB-lite"/>
    </source>
</evidence>
<comment type="caution">
    <text evidence="3">The sequence shown here is derived from an EMBL/GenBank/DDBJ whole genome shotgun (WGS) entry which is preliminary data.</text>
</comment>
<feature type="compositionally biased region" description="Polar residues" evidence="1">
    <location>
        <begin position="367"/>
        <end position="379"/>
    </location>
</feature>
<organism evidence="3 4">
    <name type="scientific">Monilinia laxa</name>
    <name type="common">Brown rot fungus</name>
    <name type="synonym">Sclerotinia laxa</name>
    <dbReference type="NCBI Taxonomy" id="61186"/>
    <lineage>
        <taxon>Eukaryota</taxon>
        <taxon>Fungi</taxon>
        <taxon>Dikarya</taxon>
        <taxon>Ascomycota</taxon>
        <taxon>Pezizomycotina</taxon>
        <taxon>Leotiomycetes</taxon>
        <taxon>Helotiales</taxon>
        <taxon>Sclerotiniaceae</taxon>
        <taxon>Monilinia</taxon>
    </lineage>
</organism>
<protein>
    <recommendedName>
        <fullName evidence="2">J domain-containing protein</fullName>
    </recommendedName>
</protein>
<proteinExistence type="predicted"/>
<evidence type="ECO:0000259" key="2">
    <source>
        <dbReference type="PROSITE" id="PS50076"/>
    </source>
</evidence>
<dbReference type="InterPro" id="IPR036869">
    <property type="entry name" value="J_dom_sf"/>
</dbReference>
<dbReference type="AlphaFoldDB" id="A0A5N6KBN8"/>
<accession>A0A5N6KBN8</accession>
<dbReference type="OrthoDB" id="5431013at2759"/>
<name>A0A5N6KBN8_MONLA</name>
<sequence length="490" mass="55085">MALDSGLDFRSAHTRAVTNNSDNNLDTESLGKLVLRAMEDREYSMYCAYTIHPRIPEILYQPPNWVKAHITRQNSSKPHIRARILELSTSGPTVFAKLLDLKMLQQQQIQIIVNSKNEIDGNDLWTLAQLEVVLGKPSAQGAMKGTSSMSPSATSKSTIVDNSASALKLNVFDFMETPESPRLAYSDPTYLNSDDTESFLINPPEPVGPEPKPFETVSSDHEYRPKNHYENLGIPTDATAIAINEAFLSLYKRFHPKLNTTDLSADKRFVEITEAYEALRTTAQREAYDREHNFNQPPVEDNSVPTRVQHLVTFVETDSNPESQMHFQSRPRRRSLPQENRSKSPSRRFPEQRRASAYGDEIKPPSDKTTPLGSPFTSDWQEERELDSPRYQSNKSGGGGADLNGMYERYSSPAPLGTRSPPFLLSSIPLLQQSAVPMGRRPSYYPDHYDDRSYNPHALPGDEDASDDIVQQLLLEWTPAGKEAELAAQD</sequence>
<dbReference type="InterPro" id="IPR052276">
    <property type="entry name" value="Diphthamide-biosynth_chaperone"/>
</dbReference>
<dbReference type="PRINTS" id="PR00625">
    <property type="entry name" value="JDOMAIN"/>
</dbReference>
<feature type="region of interest" description="Disordered" evidence="1">
    <location>
        <begin position="439"/>
        <end position="464"/>
    </location>
</feature>
<dbReference type="InterPro" id="IPR001623">
    <property type="entry name" value="DnaJ_domain"/>
</dbReference>
<keyword evidence="4" id="KW-1185">Reference proteome</keyword>
<reference evidence="3 4" key="1">
    <citation type="submission" date="2019-06" db="EMBL/GenBank/DDBJ databases">
        <title>Genome Sequence of the Brown Rot Fungal Pathogen Monilinia laxa.</title>
        <authorList>
            <person name="De Miccolis Angelini R.M."/>
            <person name="Landi L."/>
            <person name="Abate D."/>
            <person name="Pollastro S."/>
            <person name="Romanazzi G."/>
            <person name="Faretra F."/>
        </authorList>
    </citation>
    <scope>NUCLEOTIDE SEQUENCE [LARGE SCALE GENOMIC DNA]</scope>
    <source>
        <strain evidence="3 4">Mlax316</strain>
    </source>
</reference>
<feature type="region of interest" description="Disordered" evidence="1">
    <location>
        <begin position="315"/>
        <end position="414"/>
    </location>
</feature>
<gene>
    <name evidence="3" type="ORF">EYC80_002787</name>
</gene>
<dbReference type="EMBL" id="VIGI01000004">
    <property type="protein sequence ID" value="KAB8300859.1"/>
    <property type="molecule type" value="Genomic_DNA"/>
</dbReference>
<feature type="domain" description="J" evidence="2">
    <location>
        <begin position="227"/>
        <end position="292"/>
    </location>
</feature>
<evidence type="ECO:0000313" key="3">
    <source>
        <dbReference type="EMBL" id="KAB8300859.1"/>
    </source>
</evidence>
<dbReference type="SMART" id="SM00271">
    <property type="entry name" value="DnaJ"/>
    <property type="match status" value="1"/>
</dbReference>
<feature type="compositionally biased region" description="Polar residues" evidence="1">
    <location>
        <begin position="316"/>
        <end position="327"/>
    </location>
</feature>
<dbReference type="Pfam" id="PF00226">
    <property type="entry name" value="DnaJ"/>
    <property type="match status" value="1"/>
</dbReference>
<evidence type="ECO:0000313" key="4">
    <source>
        <dbReference type="Proteomes" id="UP000326757"/>
    </source>
</evidence>
<dbReference type="Gene3D" id="1.10.287.110">
    <property type="entry name" value="DnaJ domain"/>
    <property type="match status" value="1"/>
</dbReference>
<dbReference type="PANTHER" id="PTHR44240">
    <property type="entry name" value="DNAJ DOMAIN (PROKARYOTIC HEAT SHOCK PROTEIN)-RELATED"/>
    <property type="match status" value="1"/>
</dbReference>
<dbReference type="Proteomes" id="UP000326757">
    <property type="component" value="Unassembled WGS sequence"/>
</dbReference>
<dbReference type="CDD" id="cd06257">
    <property type="entry name" value="DnaJ"/>
    <property type="match status" value="1"/>
</dbReference>
<feature type="compositionally biased region" description="Basic and acidic residues" evidence="1">
    <location>
        <begin position="348"/>
        <end position="366"/>
    </location>
</feature>
<dbReference type="SUPFAM" id="SSF46565">
    <property type="entry name" value="Chaperone J-domain"/>
    <property type="match status" value="1"/>
</dbReference>
<dbReference type="PANTHER" id="PTHR44240:SF10">
    <property type="entry name" value="J DOMAIN-CONTAINING PROTEIN"/>
    <property type="match status" value="1"/>
</dbReference>
<dbReference type="PROSITE" id="PS50076">
    <property type="entry name" value="DNAJ_2"/>
    <property type="match status" value="1"/>
</dbReference>